<evidence type="ECO:0000313" key="2">
    <source>
        <dbReference type="Proteomes" id="UP000237000"/>
    </source>
</evidence>
<name>A0A2P5FT92_TREOI</name>
<accession>A0A2P5FT92</accession>
<keyword evidence="2" id="KW-1185">Reference proteome</keyword>
<dbReference type="InParanoid" id="A0A2P5FT92"/>
<comment type="caution">
    <text evidence="1">The sequence shown here is derived from an EMBL/GenBank/DDBJ whole genome shotgun (WGS) entry which is preliminary data.</text>
</comment>
<evidence type="ECO:0000313" key="1">
    <source>
        <dbReference type="EMBL" id="POO01002.1"/>
    </source>
</evidence>
<dbReference type="AlphaFoldDB" id="A0A2P5FT92"/>
<dbReference type="EMBL" id="JXTC01000010">
    <property type="protein sequence ID" value="POO01002.1"/>
    <property type="molecule type" value="Genomic_DNA"/>
</dbReference>
<reference evidence="2" key="1">
    <citation type="submission" date="2016-06" db="EMBL/GenBank/DDBJ databases">
        <title>Parallel loss of symbiosis genes in relatives of nitrogen-fixing non-legume Parasponia.</title>
        <authorList>
            <person name="Van Velzen R."/>
            <person name="Holmer R."/>
            <person name="Bu F."/>
            <person name="Rutten L."/>
            <person name="Van Zeijl A."/>
            <person name="Liu W."/>
            <person name="Santuari L."/>
            <person name="Cao Q."/>
            <person name="Sharma T."/>
            <person name="Shen D."/>
            <person name="Roswanjaya Y."/>
            <person name="Wardhani T."/>
            <person name="Kalhor M.S."/>
            <person name="Jansen J."/>
            <person name="Van den Hoogen J."/>
            <person name="Gungor B."/>
            <person name="Hartog M."/>
            <person name="Hontelez J."/>
            <person name="Verver J."/>
            <person name="Yang W.-C."/>
            <person name="Schijlen E."/>
            <person name="Repin R."/>
            <person name="Schilthuizen M."/>
            <person name="Schranz E."/>
            <person name="Heidstra R."/>
            <person name="Miyata K."/>
            <person name="Fedorova E."/>
            <person name="Kohlen W."/>
            <person name="Bisseling T."/>
            <person name="Smit S."/>
            <person name="Geurts R."/>
        </authorList>
    </citation>
    <scope>NUCLEOTIDE SEQUENCE [LARGE SCALE GENOMIC DNA]</scope>
    <source>
        <strain evidence="2">cv. RG33-2</strain>
    </source>
</reference>
<dbReference type="Proteomes" id="UP000237000">
    <property type="component" value="Unassembled WGS sequence"/>
</dbReference>
<sequence length="151" mass="16953">MEAENRSYALDFYVFKAENPSPAESSLATLEIRVMSRYIIRLQLNQQQQHQLLGQHFCDDDAPLDIEHVVSPVFTRRLAFPPHVLALPRLRESCVAEALRSLFGGAVCEGMLLEIERFVGDAAEALGYMDFGVVAHVFLTSNGPCFSYEQC</sequence>
<gene>
    <name evidence="1" type="ORF">TorRG33x02_031850</name>
</gene>
<organism evidence="1 2">
    <name type="scientific">Trema orientale</name>
    <name type="common">Charcoal tree</name>
    <name type="synonym">Celtis orientalis</name>
    <dbReference type="NCBI Taxonomy" id="63057"/>
    <lineage>
        <taxon>Eukaryota</taxon>
        <taxon>Viridiplantae</taxon>
        <taxon>Streptophyta</taxon>
        <taxon>Embryophyta</taxon>
        <taxon>Tracheophyta</taxon>
        <taxon>Spermatophyta</taxon>
        <taxon>Magnoliopsida</taxon>
        <taxon>eudicotyledons</taxon>
        <taxon>Gunneridae</taxon>
        <taxon>Pentapetalae</taxon>
        <taxon>rosids</taxon>
        <taxon>fabids</taxon>
        <taxon>Rosales</taxon>
        <taxon>Cannabaceae</taxon>
        <taxon>Trema</taxon>
    </lineage>
</organism>
<protein>
    <submittedName>
        <fullName evidence="1">Uncharacterized protein</fullName>
    </submittedName>
</protein>
<proteinExistence type="predicted"/>